<keyword evidence="5" id="KW-1133">Transmembrane helix</keyword>
<dbReference type="Pfam" id="PF00400">
    <property type="entry name" value="WD40"/>
    <property type="match status" value="2"/>
</dbReference>
<dbReference type="Pfam" id="PF24782">
    <property type="entry name" value="WD40_MABP1-WDR62_2nd"/>
    <property type="match status" value="1"/>
</dbReference>
<dbReference type="PROSITE" id="PS50082">
    <property type="entry name" value="WD_REPEATS_2"/>
    <property type="match status" value="1"/>
</dbReference>
<dbReference type="STRING" id="144512.A0A0V0U528"/>
<evidence type="ECO:0000256" key="4">
    <source>
        <dbReference type="SAM" id="MobiDB-lite"/>
    </source>
</evidence>
<dbReference type="PROSITE" id="PS50229">
    <property type="entry name" value="WH1"/>
    <property type="match status" value="1"/>
</dbReference>
<keyword evidence="7" id="KW-0418">Kinase</keyword>
<feature type="region of interest" description="Disordered" evidence="4">
    <location>
        <begin position="1010"/>
        <end position="1104"/>
    </location>
</feature>
<dbReference type="GO" id="GO:0007099">
    <property type="term" value="P:centriole replication"/>
    <property type="evidence" value="ECO:0007669"/>
    <property type="project" value="TreeGrafter"/>
</dbReference>
<feature type="compositionally biased region" description="Polar residues" evidence="4">
    <location>
        <begin position="888"/>
        <end position="903"/>
    </location>
</feature>
<feature type="compositionally biased region" description="Low complexity" evidence="4">
    <location>
        <begin position="1053"/>
        <end position="1069"/>
    </location>
</feature>
<feature type="transmembrane region" description="Helical" evidence="5">
    <location>
        <begin position="2121"/>
        <end position="2140"/>
    </location>
</feature>
<keyword evidence="7" id="KW-0808">Transferase</keyword>
<keyword evidence="5" id="KW-0472">Membrane</keyword>
<evidence type="ECO:0000256" key="1">
    <source>
        <dbReference type="ARBA" id="ARBA00022574"/>
    </source>
</evidence>
<dbReference type="InterPro" id="IPR036322">
    <property type="entry name" value="WD40_repeat_dom_sf"/>
</dbReference>
<dbReference type="PANTHER" id="PTHR45589">
    <property type="entry name" value="WD REPEAT DOMAIN 62, ISOFORM G"/>
    <property type="match status" value="1"/>
</dbReference>
<dbReference type="Gene3D" id="2.130.10.10">
    <property type="entry name" value="YVTN repeat-like/Quinoprotein amine dehydrogenase"/>
    <property type="match status" value="4"/>
</dbReference>
<dbReference type="PROSITE" id="PS51227">
    <property type="entry name" value="SPR"/>
    <property type="match status" value="1"/>
</dbReference>
<dbReference type="PROSITE" id="PS00678">
    <property type="entry name" value="WD_REPEATS_1"/>
    <property type="match status" value="1"/>
</dbReference>
<keyword evidence="8" id="KW-1185">Reference proteome</keyword>
<evidence type="ECO:0000313" key="8">
    <source>
        <dbReference type="Proteomes" id="UP000055048"/>
    </source>
</evidence>
<feature type="domain" description="WH1" evidence="6">
    <location>
        <begin position="1591"/>
        <end position="1728"/>
    </location>
</feature>
<dbReference type="SMART" id="SM00320">
    <property type="entry name" value="WD40"/>
    <property type="match status" value="12"/>
</dbReference>
<dbReference type="SUPFAM" id="SSF50978">
    <property type="entry name" value="WD40 repeat-like"/>
    <property type="match status" value="1"/>
</dbReference>
<feature type="compositionally biased region" description="Acidic residues" evidence="4">
    <location>
        <begin position="847"/>
        <end position="864"/>
    </location>
</feature>
<feature type="repeat" description="WD" evidence="3">
    <location>
        <begin position="769"/>
        <end position="802"/>
    </location>
</feature>
<dbReference type="GO" id="GO:1902532">
    <property type="term" value="P:negative regulation of intracellular signal transduction"/>
    <property type="evidence" value="ECO:0007669"/>
    <property type="project" value="UniProtKB-ARBA"/>
</dbReference>
<evidence type="ECO:0000313" key="7">
    <source>
        <dbReference type="EMBL" id="KRX46408.1"/>
    </source>
</evidence>
<evidence type="ECO:0000256" key="5">
    <source>
        <dbReference type="SAM" id="Phobius"/>
    </source>
</evidence>
<evidence type="ECO:0000259" key="6">
    <source>
        <dbReference type="PROSITE" id="PS50229"/>
    </source>
</evidence>
<dbReference type="InterPro" id="IPR011993">
    <property type="entry name" value="PH-like_dom_sf"/>
</dbReference>
<dbReference type="InterPro" id="IPR011047">
    <property type="entry name" value="Quinoprotein_ADH-like_sf"/>
</dbReference>
<dbReference type="Pfam" id="PF05210">
    <property type="entry name" value="Sprouty"/>
    <property type="match status" value="1"/>
</dbReference>
<feature type="compositionally biased region" description="Polar residues" evidence="4">
    <location>
        <begin position="1010"/>
        <end position="1019"/>
    </location>
</feature>
<sequence length="2170" mass="242689">MNPIENSVIRYFKKVDVSKMATANMDIQTSPHRRMLRPRRQRTCSERKDLSEKRLIGQFYSYRCPWSRSPSKLHTHLIDEAGWEQYQLLLREQRNNVAGRNVTLSRVIGLTVNSNAALAYGSSNGVVAYSAGGTVVLYNVDKNEQAHIVGASKKGITCLAFSPDDRFLATGESGHDPPVRVWDLLENRLLAEFSGHRFGISCVCFSPNMKHLVSVGNQHDMVVNVWNWKSNTKVASNKIASKVMAISYSENGDYFVTAGVRHVKFWYLERVKMSLKDNAIPLQGRSAILADQRNNQFRDVHCGRGALAGNTYAITHQGLLCQFSSRRMLEKWVELKTSNANAMCLGDAEIFVACADGVVRIFNATTLRYIGTMPRPHYLGVDVAAGLTASHMTARNADSRFPDVIALAYNIRDKRLCCVYNDHSLYVWDVLDWKRVGKVASMLSHSGSIWSVDTCPIPDSKTAKVDVPAGTFVTCSTDDTIRLWNLDLPDCWPSAETVLVGCPYHCNIYSQQLMKIIYCDPDLSCLRDQEMGIAGSDKNEYQLDGKSGVRSVKVSPDCLHLASGDRGGNIRIYQMNNLVLFQELEAHEGDVLALEYSCPSKRGRYFLASASRDRLLHVLDVDQSYQLVCTIDDHSSSITALKMASVGDDFVLLSCGADKSIIYRRLVCSDNGDIHFQRACYVVGQTTFYDMDIDDTSDTVYTACQDRQIRMFSLAEGKTKGSIKGSLADDGTVIKIELDPSGTFVATCCSDKTICIFDTLNGGECVAAVHGHSELITGVKFTGDCRRLISVSGDSCIFVWNLHPSLTKKILARLAKRGRTVGSVKLYNEHVPIIANLHPERKNTVEQESEFEEEEEEEEEEVLEVGDNGHDVDEDDQTFQEFEESDSKFTTNNTMSNQSRSMESSTQIIYLQSPESVVPSKEDEFHVIARSDVLKQTDSAVGLNLQDSDDEQLSGYTELEQKNGSSIMPNKRRSEMVKAAYEQLSDRDDMLGNNDTQFLRRGSVRRQSLTNKYFNQTSSAERKFRPPTEELWKDTQISSNGNRLLHLNDHLSRPSTSSSQTSSLSGWSSAGRFDSDRSPVPKATSSPKPMRKTPRATWNSASNIHLDKTASPAASMPLSSRLVQLTKPLTLEVTPKFSPATSSSSINYPRERHSTLPVYPSALMYKPDNYEQSELHARCMNPESFPALNSLLNRPLPSPSYSVFSLPRRSLKSTTAASRSDRLNISYPGSVFLKSSASLSCLAQFATPDPLVTSTLQKLSEARERLRKSQENLALLWSRGRSSLNRTLSSNNLRRGDSNASLDPSSDLLNHHRNFARSVSCLTAMMEEVNEEFSPKKNPKMQDFQNSKRNVETPSPKNYSRSTTLPKFHRLGAGPAQKKVNQMRTANRRMIDQRPSVDSEDSSDTTSVVNTSASTMRMMRYSSPRRQSGSSLSKDASPRFWPPTRNSPAANTRKMSVSRSMNYLGRVLENTDSAVNNDEIKSTCSRTLLNSIDDPYLSRMADHCKESVEQFMVSLDKVQQAFRMILEDGQLKEAQKEQLIRIFMPKLEAAQKRLEQTLIQSSAAPVRLESVGGDIDKNDASTSDLPRVLVFSVSAGETLTMVPAQIMGWDEKYCGWYPLEGGGLSELSIKQKLHYGYTERGSTEGDQCNGYRPLSVSGIRYEYWISGKRIEDKKVLLHLRLPGDVNSYQVMPTFQSWQIGSNRFGLKFLLSSDACKFRCRLQKAVEHVSRQSKSSSGESYFEDELEDDVFMPIELPLGREPPVSGAQRYPVVRSIPGFMSKSALCRSQSSINAGPSAKNACCAYPLKTSPSVSALQMTGMSEAGKSSSCTGRLFTTSFASNPFSFASAVNVKESNNAAESAAAKLKTNGKSSFRRRAFLKLFNSHSSSSQDFFPSRSMSKKKCKSGNCAKHCVSLGEQLISCGHYHRRSVCQSSNCYATVSTMQTCSADTSSSTLSQQNRCESSFGHVLKPLLPSSTASAHHQQHQHQQKQQQQQQQQRQRQQEKDTQGLLKDFVQREQCCYCKRFYLVDQNVPGVCPAAPDPFESLVQKVSCFWCFNCVLYVCGCKDPTSTDQRSSLSDWFHLPCSCNEINVDEDDNNSNDHPNDTNNHGNYPRHHCIRWMLFALLSLFVPCLWCYFPLKFCQHRCRRRFLLGARHRPVGRTVTSLPPI</sequence>
<feature type="region of interest" description="Disordered" evidence="4">
    <location>
        <begin position="1332"/>
        <end position="1455"/>
    </location>
</feature>
<evidence type="ECO:0000256" key="2">
    <source>
        <dbReference type="ARBA" id="ARBA00022737"/>
    </source>
</evidence>
<name>A0A0V0U528_9BILA</name>
<reference evidence="7 8" key="1">
    <citation type="submission" date="2015-01" db="EMBL/GenBank/DDBJ databases">
        <title>Evolution of Trichinella species and genotypes.</title>
        <authorList>
            <person name="Korhonen P.K."/>
            <person name="Edoardo P."/>
            <person name="Giuseppe L.R."/>
            <person name="Gasser R.B."/>
        </authorList>
    </citation>
    <scope>NUCLEOTIDE SEQUENCE [LARGE SCALE GENOMIC DNA]</scope>
    <source>
        <strain evidence="7">ISS417</strain>
    </source>
</reference>
<dbReference type="EMBL" id="JYDJ01000058">
    <property type="protein sequence ID" value="KRX46408.1"/>
    <property type="molecule type" value="Genomic_DNA"/>
</dbReference>
<dbReference type="InterPro" id="IPR000697">
    <property type="entry name" value="WH1/EVH1_dom"/>
</dbReference>
<feature type="compositionally biased region" description="Acidic residues" evidence="4">
    <location>
        <begin position="872"/>
        <end position="884"/>
    </location>
</feature>
<dbReference type="OrthoDB" id="6154712at2759"/>
<feature type="region of interest" description="Disordered" evidence="4">
    <location>
        <begin position="840"/>
        <end position="903"/>
    </location>
</feature>
<dbReference type="GO" id="GO:0016020">
    <property type="term" value="C:membrane"/>
    <property type="evidence" value="ECO:0007669"/>
    <property type="project" value="InterPro"/>
</dbReference>
<dbReference type="SUPFAM" id="SSF50998">
    <property type="entry name" value="Quinoprotein alcohol dehydrogenase-like"/>
    <property type="match status" value="1"/>
</dbReference>
<feature type="compositionally biased region" description="Polar residues" evidence="4">
    <location>
        <begin position="1343"/>
        <end position="1365"/>
    </location>
</feature>
<dbReference type="InterPro" id="IPR001680">
    <property type="entry name" value="WD40_rpt"/>
</dbReference>
<dbReference type="PROSITE" id="PS50294">
    <property type="entry name" value="WD_REPEATS_REGION"/>
    <property type="match status" value="1"/>
</dbReference>
<dbReference type="InterPro" id="IPR007875">
    <property type="entry name" value="Sprouty"/>
</dbReference>
<dbReference type="InterPro" id="IPR019775">
    <property type="entry name" value="WD40_repeat_CS"/>
</dbReference>
<proteinExistence type="predicted"/>
<keyword evidence="1 3" id="KW-0853">WD repeat</keyword>
<comment type="caution">
    <text evidence="7">The sequence shown here is derived from an EMBL/GenBank/DDBJ whole genome shotgun (WGS) entry which is preliminary data.</text>
</comment>
<feature type="region of interest" description="Disordered" evidence="4">
    <location>
        <begin position="1286"/>
        <end position="1305"/>
    </location>
</feature>
<feature type="compositionally biased region" description="Polar residues" evidence="4">
    <location>
        <begin position="1444"/>
        <end position="1455"/>
    </location>
</feature>
<protein>
    <submittedName>
        <fullName evidence="7">Mitogen-activated protein kinase-binding protein 1</fullName>
    </submittedName>
</protein>
<dbReference type="InterPro" id="IPR015943">
    <property type="entry name" value="WD40/YVTN_repeat-like_dom_sf"/>
</dbReference>
<keyword evidence="5" id="KW-0812">Transmembrane</keyword>
<dbReference type="Gene3D" id="2.30.29.30">
    <property type="entry name" value="Pleckstrin-homology domain (PH domain)/Phosphotyrosine-binding domain (PTB)"/>
    <property type="match status" value="1"/>
</dbReference>
<dbReference type="SUPFAM" id="SSF50729">
    <property type="entry name" value="PH domain-like"/>
    <property type="match status" value="1"/>
</dbReference>
<dbReference type="InterPro" id="IPR052779">
    <property type="entry name" value="WDR62"/>
</dbReference>
<feature type="compositionally biased region" description="Low complexity" evidence="4">
    <location>
        <begin position="1989"/>
        <end position="2000"/>
    </location>
</feature>
<dbReference type="GO" id="GO:0072686">
    <property type="term" value="C:mitotic spindle"/>
    <property type="evidence" value="ECO:0007669"/>
    <property type="project" value="TreeGrafter"/>
</dbReference>
<keyword evidence="2" id="KW-0677">Repeat</keyword>
<feature type="compositionally biased region" description="Basic and acidic residues" evidence="4">
    <location>
        <begin position="1020"/>
        <end position="1033"/>
    </location>
</feature>
<organism evidence="7 8">
    <name type="scientific">Trichinella murrelli</name>
    <dbReference type="NCBI Taxonomy" id="144512"/>
    <lineage>
        <taxon>Eukaryota</taxon>
        <taxon>Metazoa</taxon>
        <taxon>Ecdysozoa</taxon>
        <taxon>Nematoda</taxon>
        <taxon>Enoplea</taxon>
        <taxon>Dorylaimia</taxon>
        <taxon>Trichinellida</taxon>
        <taxon>Trichinellidae</taxon>
        <taxon>Trichinella</taxon>
    </lineage>
</organism>
<dbReference type="GO" id="GO:0016301">
    <property type="term" value="F:kinase activity"/>
    <property type="evidence" value="ECO:0007669"/>
    <property type="project" value="UniProtKB-KW"/>
</dbReference>
<gene>
    <name evidence="7" type="primary">mapkbp1</name>
    <name evidence="7" type="ORF">T05_5230</name>
</gene>
<dbReference type="PANTHER" id="PTHR45589:SF1">
    <property type="entry name" value="WD REPEAT DOMAIN 62, ISOFORM G"/>
    <property type="match status" value="1"/>
</dbReference>
<evidence type="ECO:0000256" key="3">
    <source>
        <dbReference type="PROSITE-ProRule" id="PRU00221"/>
    </source>
</evidence>
<feature type="compositionally biased region" description="Low complexity" evidence="4">
    <location>
        <begin position="1404"/>
        <end position="1433"/>
    </location>
</feature>
<dbReference type="Proteomes" id="UP000055048">
    <property type="component" value="Unassembled WGS sequence"/>
</dbReference>
<accession>A0A0V0U528</accession>
<dbReference type="InterPro" id="IPR056162">
    <property type="entry name" value="WD40_MABP1-WDR62_2nd"/>
</dbReference>
<feature type="region of interest" description="Disordered" evidence="4">
    <location>
        <begin position="1976"/>
        <end position="2005"/>
    </location>
</feature>